<gene>
    <name evidence="2" type="ORF">NW755_000597</name>
</gene>
<evidence type="ECO:0000313" key="2">
    <source>
        <dbReference type="EMBL" id="KAJ4197903.1"/>
    </source>
</evidence>
<feature type="region of interest" description="Disordered" evidence="1">
    <location>
        <begin position="117"/>
        <end position="140"/>
    </location>
</feature>
<comment type="caution">
    <text evidence="2">The sequence shown here is derived from an EMBL/GenBank/DDBJ whole genome shotgun (WGS) entry which is preliminary data.</text>
</comment>
<evidence type="ECO:0000313" key="3">
    <source>
        <dbReference type="Proteomes" id="UP001152087"/>
    </source>
</evidence>
<dbReference type="EMBL" id="JAOQAV010000001">
    <property type="protein sequence ID" value="KAJ4197903.1"/>
    <property type="molecule type" value="Genomic_DNA"/>
</dbReference>
<protein>
    <submittedName>
        <fullName evidence="2">Uncharacterized protein</fullName>
    </submittedName>
</protein>
<dbReference type="AlphaFoldDB" id="A0A9W8RHY2"/>
<feature type="region of interest" description="Disordered" evidence="1">
    <location>
        <begin position="67"/>
        <end position="104"/>
    </location>
</feature>
<feature type="compositionally biased region" description="Low complexity" evidence="1">
    <location>
        <begin position="91"/>
        <end position="104"/>
    </location>
</feature>
<reference evidence="2" key="1">
    <citation type="submission" date="2022-09" db="EMBL/GenBank/DDBJ databases">
        <title>Fusarium specimens isolated from Avocado Roots.</title>
        <authorList>
            <person name="Stajich J."/>
            <person name="Roper C."/>
            <person name="Heimlech-Rivalta G."/>
        </authorList>
    </citation>
    <scope>NUCLEOTIDE SEQUENCE</scope>
    <source>
        <strain evidence="2">A02</strain>
    </source>
</reference>
<evidence type="ECO:0000256" key="1">
    <source>
        <dbReference type="SAM" id="MobiDB-lite"/>
    </source>
</evidence>
<feature type="region of interest" description="Disordered" evidence="1">
    <location>
        <begin position="189"/>
        <end position="214"/>
    </location>
</feature>
<dbReference type="OrthoDB" id="4825861at2759"/>
<name>A0A9W8RHY2_9HYPO</name>
<organism evidence="2 3">
    <name type="scientific">Fusarium falciforme</name>
    <dbReference type="NCBI Taxonomy" id="195108"/>
    <lineage>
        <taxon>Eukaryota</taxon>
        <taxon>Fungi</taxon>
        <taxon>Dikarya</taxon>
        <taxon>Ascomycota</taxon>
        <taxon>Pezizomycotina</taxon>
        <taxon>Sordariomycetes</taxon>
        <taxon>Hypocreomycetidae</taxon>
        <taxon>Hypocreales</taxon>
        <taxon>Nectriaceae</taxon>
        <taxon>Fusarium</taxon>
        <taxon>Fusarium solani species complex</taxon>
    </lineage>
</organism>
<feature type="compositionally biased region" description="Low complexity" evidence="1">
    <location>
        <begin position="202"/>
        <end position="214"/>
    </location>
</feature>
<sequence>MLRSLSIPLLTALNHRFTPHTYTPIPFQQQEQQTITHSFIHSRLPIPLTTTLTSTSTMAIREHFRRALRSDASGSQLEANTPGKITATITKSSQTSDKSSSSKSSFAEKLSRGWTWGSNNREIKARKPKNKGKKKIVHPSEKPMTAQNLEHQEMLSHFQWTFGASRPEQIEDEDFIGISPCCTRSPSVVDFSLDRDSDSDGRSSSSSSSSVKSA</sequence>
<feature type="compositionally biased region" description="Basic residues" evidence="1">
    <location>
        <begin position="124"/>
        <end position="137"/>
    </location>
</feature>
<dbReference type="Proteomes" id="UP001152087">
    <property type="component" value="Unassembled WGS sequence"/>
</dbReference>
<feature type="compositionally biased region" description="Basic and acidic residues" evidence="1">
    <location>
        <begin position="192"/>
        <end position="201"/>
    </location>
</feature>
<keyword evidence="3" id="KW-1185">Reference proteome</keyword>
<accession>A0A9W8RHY2</accession>
<proteinExistence type="predicted"/>